<dbReference type="SUPFAM" id="SSF54631">
    <property type="entry name" value="CBS-domain pair"/>
    <property type="match status" value="1"/>
</dbReference>
<protein>
    <recommendedName>
        <fullName evidence="2">inorganic diphosphatase</fullName>
        <ecNumber evidence="2">3.6.1.1</ecNumber>
    </recommendedName>
    <alternativeName>
        <fullName evidence="6">Pyrophosphate phospho-hydrolase</fullName>
    </alternativeName>
</protein>
<name>R4K7Q6_CLOPA</name>
<dbReference type="KEGG" id="cpas:Clopa_2913"/>
<dbReference type="PATRIC" id="fig|86416.3.peg.2899"/>
<dbReference type="EC" id="3.6.1.1" evidence="2"/>
<dbReference type="SMART" id="SM01131">
    <property type="entry name" value="DHHA2"/>
    <property type="match status" value="1"/>
</dbReference>
<evidence type="ECO:0000313" key="11">
    <source>
        <dbReference type="Proteomes" id="UP000013523"/>
    </source>
</evidence>
<dbReference type="RefSeq" id="WP_015616045.1">
    <property type="nucleotide sequence ID" value="NC_021182.1"/>
</dbReference>
<evidence type="ECO:0000259" key="9">
    <source>
        <dbReference type="PROSITE" id="PS51371"/>
    </source>
</evidence>
<evidence type="ECO:0000256" key="5">
    <source>
        <dbReference type="ARBA" id="ARBA00023211"/>
    </source>
</evidence>
<evidence type="ECO:0000313" key="10">
    <source>
        <dbReference type="EMBL" id="AGK97751.1"/>
    </source>
</evidence>
<evidence type="ECO:0000256" key="2">
    <source>
        <dbReference type="ARBA" id="ARBA00012146"/>
    </source>
</evidence>
<dbReference type="NCBIfam" id="NF011443">
    <property type="entry name" value="PRK14869.1-5"/>
    <property type="match status" value="1"/>
</dbReference>
<reference evidence="10 11" key="1">
    <citation type="submission" date="2012-01" db="EMBL/GenBank/DDBJ databases">
        <title>Complete sequence of chromosome of Clostridium pasteurianum BC1.</title>
        <authorList>
            <consortium name="US DOE Joint Genome Institute"/>
            <person name="Lucas S."/>
            <person name="Han J."/>
            <person name="Lapidus A."/>
            <person name="Cheng J.-F."/>
            <person name="Goodwin L."/>
            <person name="Pitluck S."/>
            <person name="Peters L."/>
            <person name="Mikhailova N."/>
            <person name="Teshima H."/>
            <person name="Detter J.C."/>
            <person name="Han C."/>
            <person name="Tapia R."/>
            <person name="Land M."/>
            <person name="Hauser L."/>
            <person name="Kyrpides N."/>
            <person name="Ivanova N."/>
            <person name="Pagani I."/>
            <person name="Dunn J."/>
            <person name="Taghavi S."/>
            <person name="Francis A."/>
            <person name="van der Lelie D."/>
            <person name="Woyke T."/>
        </authorList>
    </citation>
    <scope>NUCLEOTIDE SEQUENCE [LARGE SCALE GENOMIC DNA]</scope>
    <source>
        <strain evidence="10 11">BC1</strain>
    </source>
</reference>
<dbReference type="InterPro" id="IPR046342">
    <property type="entry name" value="CBS_dom_sf"/>
</dbReference>
<dbReference type="Gene3D" id="3.40.1390.20">
    <property type="entry name" value="HprK N-terminal domain-like"/>
    <property type="match status" value="1"/>
</dbReference>
<dbReference type="InterPro" id="IPR038222">
    <property type="entry name" value="DHHA2_dom_sf"/>
</dbReference>
<proteinExistence type="predicted"/>
<dbReference type="InterPro" id="IPR038763">
    <property type="entry name" value="DHH_sf"/>
</dbReference>
<keyword evidence="5" id="KW-0464">Manganese</keyword>
<evidence type="ECO:0000256" key="4">
    <source>
        <dbReference type="ARBA" id="ARBA00022801"/>
    </source>
</evidence>
<dbReference type="CDD" id="cd04597">
    <property type="entry name" value="CBS_pair_inorgPPase"/>
    <property type="match status" value="1"/>
</dbReference>
<dbReference type="Pfam" id="PF00571">
    <property type="entry name" value="CBS"/>
    <property type="match status" value="1"/>
</dbReference>
<dbReference type="SMART" id="SM00116">
    <property type="entry name" value="CBS"/>
    <property type="match status" value="2"/>
</dbReference>
<dbReference type="InterPro" id="IPR004097">
    <property type="entry name" value="DHHA2"/>
</dbReference>
<evidence type="ECO:0000256" key="3">
    <source>
        <dbReference type="ARBA" id="ARBA00022723"/>
    </source>
</evidence>
<dbReference type="PANTHER" id="PTHR12112">
    <property type="entry name" value="BNIP - RELATED"/>
    <property type="match status" value="1"/>
</dbReference>
<dbReference type="Pfam" id="PF07085">
    <property type="entry name" value="DRTGG"/>
    <property type="match status" value="1"/>
</dbReference>
<dbReference type="InterPro" id="IPR010766">
    <property type="entry name" value="DRTGG"/>
</dbReference>
<dbReference type="SUPFAM" id="SSF75138">
    <property type="entry name" value="HprK N-terminal domain-like"/>
    <property type="match status" value="1"/>
</dbReference>
<dbReference type="eggNOG" id="COG1227">
    <property type="taxonomic scope" value="Bacteria"/>
</dbReference>
<dbReference type="InterPro" id="IPR000644">
    <property type="entry name" value="CBS_dom"/>
</dbReference>
<dbReference type="Gene3D" id="3.10.580.10">
    <property type="entry name" value="CBS-domain"/>
    <property type="match status" value="1"/>
</dbReference>
<dbReference type="EMBL" id="CP003261">
    <property type="protein sequence ID" value="AGK97751.1"/>
    <property type="molecule type" value="Genomic_DNA"/>
</dbReference>
<sequence length="548" mass="60478">MKDVIYITGHKNPDSDSICAAVAYSEFKNKTGSTKAIPLRQGELSRETKFILDYFDVEEPLLKTTMKLQISDVNFDNISPITADVSLKKAWSLMKENNVKSLPVVDNQGKLKGLASISNLISTYISNWDDNILSKSSTKIDNILDALSAKAIYLSSENPSFPGKIIVAAMLPESFEEYINEGDIVISGDRKDIQSIIVKAKASLLIVTGNHDLSEEIFEKAKKAGTSIILTPYDSFTTARLIVQSIPVGYILNNSEIITFNVNDYVEDAKDTMIKTRYKSYPVLDESNKVVGTISRDHLISKDKKKLILVDHNEKSQTIDGLEDAEILEIIDHHRIGDIQTGSPIYFRNQPIGSSSSIIGLIFFENGITPSKKAAGLLCGAIISDTLLFSSPTTTDTDRTILKKLAEIAEIDPEDFAGKMFKAGTSLEGKTVTEIFNQDYKIFNLSNYKVGVSQVTTMDLEGFEPTKPEMISYMETKAKDEKFNVLLLLLTDILKGGSQLIAVGPNKDIVSKAFDVKLENSSAYAPGVLSRKKQVIPPLTNTIEELNQ</sequence>
<dbReference type="GO" id="GO:0046872">
    <property type="term" value="F:metal ion binding"/>
    <property type="evidence" value="ECO:0007669"/>
    <property type="project" value="UniProtKB-KW"/>
</dbReference>
<keyword evidence="3" id="KW-0479">Metal-binding</keyword>
<dbReference type="InterPro" id="IPR001667">
    <property type="entry name" value="DDH_dom"/>
</dbReference>
<feature type="domain" description="CBS" evidence="9">
    <location>
        <begin position="73"/>
        <end position="131"/>
    </location>
</feature>
<dbReference type="GO" id="GO:0005737">
    <property type="term" value="C:cytoplasm"/>
    <property type="evidence" value="ECO:0007669"/>
    <property type="project" value="InterPro"/>
</dbReference>
<dbReference type="NCBIfam" id="NF011441">
    <property type="entry name" value="PRK14869.1-3"/>
    <property type="match status" value="1"/>
</dbReference>
<dbReference type="OrthoDB" id="9766150at2"/>
<accession>R4K7Q6</accession>
<dbReference type="GO" id="GO:0004427">
    <property type="term" value="F:inorganic diphosphate phosphatase activity"/>
    <property type="evidence" value="ECO:0007669"/>
    <property type="project" value="UniProtKB-EC"/>
</dbReference>
<evidence type="ECO:0000256" key="6">
    <source>
        <dbReference type="ARBA" id="ARBA00032535"/>
    </source>
</evidence>
<gene>
    <name evidence="10" type="ORF">Clopa_2913</name>
</gene>
<dbReference type="SUPFAM" id="SSF64182">
    <property type="entry name" value="DHH phosphoesterases"/>
    <property type="match status" value="1"/>
</dbReference>
<keyword evidence="8" id="KW-0129">CBS domain</keyword>
<dbReference type="NCBIfam" id="NF011442">
    <property type="entry name" value="PRK14869.1-4"/>
    <property type="match status" value="1"/>
</dbReference>
<dbReference type="Gene3D" id="3.10.310.20">
    <property type="entry name" value="DHHA2 domain"/>
    <property type="match status" value="1"/>
</dbReference>
<dbReference type="Proteomes" id="UP000013523">
    <property type="component" value="Chromosome"/>
</dbReference>
<dbReference type="InterPro" id="IPR028979">
    <property type="entry name" value="Ser_kin/Pase_Hpr-like_N_sf"/>
</dbReference>
<feature type="domain" description="CBS" evidence="9">
    <location>
        <begin position="252"/>
        <end position="309"/>
    </location>
</feature>
<dbReference type="AlphaFoldDB" id="R4K7Q6"/>
<dbReference type="PANTHER" id="PTHR12112:SF22">
    <property type="entry name" value="MANGANESE-DEPENDENT INORGANIC PYROPHOSPHATASE-RELATED"/>
    <property type="match status" value="1"/>
</dbReference>
<dbReference type="Pfam" id="PF01368">
    <property type="entry name" value="DHH"/>
    <property type="match status" value="1"/>
</dbReference>
<dbReference type="HOGENOM" id="CLU_025243_1_0_9"/>
<keyword evidence="11" id="KW-1185">Reference proteome</keyword>
<evidence type="ECO:0000256" key="7">
    <source>
        <dbReference type="ARBA" id="ARBA00047820"/>
    </source>
</evidence>
<dbReference type="Pfam" id="PF02833">
    <property type="entry name" value="DHHA2"/>
    <property type="match status" value="1"/>
</dbReference>
<evidence type="ECO:0000256" key="8">
    <source>
        <dbReference type="PROSITE-ProRule" id="PRU00703"/>
    </source>
</evidence>
<dbReference type="PROSITE" id="PS51371">
    <property type="entry name" value="CBS"/>
    <property type="match status" value="2"/>
</dbReference>
<dbReference type="STRING" id="86416.Clopa_2913"/>
<comment type="cofactor">
    <cofactor evidence="1">
        <name>Mn(2+)</name>
        <dbReference type="ChEBI" id="CHEBI:29035"/>
    </cofactor>
</comment>
<comment type="catalytic activity">
    <reaction evidence="7">
        <text>diphosphate + H2O = 2 phosphate + H(+)</text>
        <dbReference type="Rhea" id="RHEA:24576"/>
        <dbReference type="ChEBI" id="CHEBI:15377"/>
        <dbReference type="ChEBI" id="CHEBI:15378"/>
        <dbReference type="ChEBI" id="CHEBI:33019"/>
        <dbReference type="ChEBI" id="CHEBI:43474"/>
        <dbReference type="EC" id="3.6.1.1"/>
    </reaction>
</comment>
<keyword evidence="4" id="KW-0378">Hydrolase</keyword>
<organism evidence="10 11">
    <name type="scientific">Clostridium pasteurianum BC1</name>
    <dbReference type="NCBI Taxonomy" id="86416"/>
    <lineage>
        <taxon>Bacteria</taxon>
        <taxon>Bacillati</taxon>
        <taxon>Bacillota</taxon>
        <taxon>Clostridia</taxon>
        <taxon>Eubacteriales</taxon>
        <taxon>Clostridiaceae</taxon>
        <taxon>Clostridium</taxon>
    </lineage>
</organism>
<evidence type="ECO:0000256" key="1">
    <source>
        <dbReference type="ARBA" id="ARBA00001936"/>
    </source>
</evidence>